<organism evidence="1">
    <name type="scientific">Lygus hesperus</name>
    <name type="common">Western plant bug</name>
    <dbReference type="NCBI Taxonomy" id="30085"/>
    <lineage>
        <taxon>Eukaryota</taxon>
        <taxon>Metazoa</taxon>
        <taxon>Ecdysozoa</taxon>
        <taxon>Arthropoda</taxon>
        <taxon>Hexapoda</taxon>
        <taxon>Insecta</taxon>
        <taxon>Pterygota</taxon>
        <taxon>Neoptera</taxon>
        <taxon>Paraneoptera</taxon>
        <taxon>Hemiptera</taxon>
        <taxon>Heteroptera</taxon>
        <taxon>Panheteroptera</taxon>
        <taxon>Cimicomorpha</taxon>
        <taxon>Miridae</taxon>
        <taxon>Mirini</taxon>
        <taxon>Lygus</taxon>
    </lineage>
</organism>
<keyword evidence="1" id="KW-0396">Initiation factor</keyword>
<feature type="non-terminal residue" evidence="1">
    <location>
        <position position="1"/>
    </location>
</feature>
<accession>A0A0A9Y2J6</accession>
<keyword evidence="1" id="KW-0648">Protein biosynthesis</keyword>
<dbReference type="PANTHER" id="PTHR47510">
    <property type="entry name" value="REVERSE TRANSCRIPTASE DOMAIN-CONTAINING PROTEIN"/>
    <property type="match status" value="1"/>
</dbReference>
<dbReference type="GO" id="GO:0003743">
    <property type="term" value="F:translation initiation factor activity"/>
    <property type="evidence" value="ECO:0007669"/>
    <property type="project" value="UniProtKB-KW"/>
</dbReference>
<reference evidence="1" key="1">
    <citation type="journal article" date="2014" name="PLoS ONE">
        <title>Transcriptome-Based Identification of ABC Transporters in the Western Tarnished Plant Bug Lygus hesperus.</title>
        <authorList>
            <person name="Hull J.J."/>
            <person name="Chaney K."/>
            <person name="Geib S.M."/>
            <person name="Fabrick J.A."/>
            <person name="Brent C.S."/>
            <person name="Walsh D."/>
            <person name="Lavine L.C."/>
        </authorList>
    </citation>
    <scope>NUCLEOTIDE SEQUENCE</scope>
</reference>
<sequence length="199" mass="22597">ASCLQWECIMWCADVNEMAEILNNNFLEILNKVAPLRRVRISHPRTPWFTPEVKNVLIARDKAYSHWRKTFLASDYDAFKTLRNRAKSVVRRAKCTYFKELLSPSLSVQQLWDRIKKTGLTSNFQNLSHFDASKLNSHFVSSTAPTPTIALPTSYAVSQFSFRCLTDSDIRVALSKIKSQAVGSDSIPLTLIIKSLAIT</sequence>
<proteinExistence type="predicted"/>
<name>A0A0A9Y2J6_LYGHE</name>
<evidence type="ECO:0000313" key="1">
    <source>
        <dbReference type="EMBL" id="JAG27267.1"/>
    </source>
</evidence>
<gene>
    <name evidence="1" type="primary">TAF1</name>
    <name evidence="1" type="ORF">CM83_22765</name>
</gene>
<feature type="non-terminal residue" evidence="1">
    <location>
        <position position="199"/>
    </location>
</feature>
<dbReference type="AlphaFoldDB" id="A0A0A9Y2J6"/>
<dbReference type="PANTHER" id="PTHR47510:SF3">
    <property type="entry name" value="ENDO_EXONUCLEASE_PHOSPHATASE DOMAIN-CONTAINING PROTEIN"/>
    <property type="match status" value="1"/>
</dbReference>
<dbReference type="EMBL" id="GBHO01016337">
    <property type="protein sequence ID" value="JAG27267.1"/>
    <property type="molecule type" value="Transcribed_RNA"/>
</dbReference>
<reference evidence="1" key="2">
    <citation type="submission" date="2014-07" db="EMBL/GenBank/DDBJ databases">
        <authorList>
            <person name="Hull J."/>
        </authorList>
    </citation>
    <scope>NUCLEOTIDE SEQUENCE</scope>
</reference>
<protein>
    <submittedName>
        <fullName evidence="1">Transcription initiation factor TFIID subunit 1</fullName>
    </submittedName>
</protein>